<protein>
    <submittedName>
        <fullName evidence="2">Uncharacterized protein</fullName>
    </submittedName>
</protein>
<accession>B8CCK2</accession>
<name>B8CCK2_THAPS</name>
<feature type="compositionally biased region" description="Polar residues" evidence="1">
    <location>
        <begin position="66"/>
        <end position="80"/>
    </location>
</feature>
<evidence type="ECO:0000313" key="2">
    <source>
        <dbReference type="EMBL" id="EED88965.1"/>
    </source>
</evidence>
<keyword evidence="3" id="KW-1185">Reference proteome</keyword>
<dbReference type="GeneID" id="7452707"/>
<organism evidence="2 3">
    <name type="scientific">Thalassiosira pseudonana</name>
    <name type="common">Marine diatom</name>
    <name type="synonym">Cyclotella nana</name>
    <dbReference type="NCBI Taxonomy" id="35128"/>
    <lineage>
        <taxon>Eukaryota</taxon>
        <taxon>Sar</taxon>
        <taxon>Stramenopiles</taxon>
        <taxon>Ochrophyta</taxon>
        <taxon>Bacillariophyta</taxon>
        <taxon>Coscinodiscophyceae</taxon>
        <taxon>Thalassiosirophycidae</taxon>
        <taxon>Thalassiosirales</taxon>
        <taxon>Thalassiosiraceae</taxon>
        <taxon>Thalassiosira</taxon>
    </lineage>
</organism>
<dbReference type="PaxDb" id="35128-Thaps24879"/>
<feature type="region of interest" description="Disordered" evidence="1">
    <location>
        <begin position="1"/>
        <end position="120"/>
    </location>
</feature>
<feature type="compositionally biased region" description="Polar residues" evidence="1">
    <location>
        <begin position="42"/>
        <end position="51"/>
    </location>
</feature>
<dbReference type="RefSeq" id="XP_002293956.1">
    <property type="nucleotide sequence ID" value="XM_002293920.1"/>
</dbReference>
<gene>
    <name evidence="2" type="ORF">THAPSDRAFT_24879</name>
</gene>
<dbReference type="AlphaFoldDB" id="B8CCK2"/>
<feature type="compositionally biased region" description="Basic residues" evidence="1">
    <location>
        <begin position="1"/>
        <end position="15"/>
    </location>
</feature>
<sequence length="161" mass="17848">MTKPKKDKKTKKRRKESLEADTSPSITDEAKEDDVAGDGHHPSTTTGSEASNKPARNKRRKRKHSANATQHDTKPSSSLFNGIILAISTLESRNATNEDDDNKADASAKESTAQEDDPYKNYKTLTNLLKSHNATLSPQVHKRVHYIISTPSAIQNLTQRI</sequence>
<proteinExistence type="predicted"/>
<evidence type="ECO:0000256" key="1">
    <source>
        <dbReference type="SAM" id="MobiDB-lite"/>
    </source>
</evidence>
<dbReference type="InParanoid" id="B8CCK2"/>
<reference evidence="2 3" key="2">
    <citation type="journal article" date="2008" name="Nature">
        <title>The Phaeodactylum genome reveals the evolutionary history of diatom genomes.</title>
        <authorList>
            <person name="Bowler C."/>
            <person name="Allen A.E."/>
            <person name="Badger J.H."/>
            <person name="Grimwood J."/>
            <person name="Jabbari K."/>
            <person name="Kuo A."/>
            <person name="Maheswari U."/>
            <person name="Martens C."/>
            <person name="Maumus F."/>
            <person name="Otillar R.P."/>
            <person name="Rayko E."/>
            <person name="Salamov A."/>
            <person name="Vandepoele K."/>
            <person name="Beszteri B."/>
            <person name="Gruber A."/>
            <person name="Heijde M."/>
            <person name="Katinka M."/>
            <person name="Mock T."/>
            <person name="Valentin K."/>
            <person name="Verret F."/>
            <person name="Berges J.A."/>
            <person name="Brownlee C."/>
            <person name="Cadoret J.P."/>
            <person name="Chiovitti A."/>
            <person name="Choi C.J."/>
            <person name="Coesel S."/>
            <person name="De Martino A."/>
            <person name="Detter J.C."/>
            <person name="Durkin C."/>
            <person name="Falciatore A."/>
            <person name="Fournet J."/>
            <person name="Haruta M."/>
            <person name="Huysman M.J."/>
            <person name="Jenkins B.D."/>
            <person name="Jiroutova K."/>
            <person name="Jorgensen R.E."/>
            <person name="Joubert Y."/>
            <person name="Kaplan A."/>
            <person name="Kroger N."/>
            <person name="Kroth P.G."/>
            <person name="La Roche J."/>
            <person name="Lindquist E."/>
            <person name="Lommer M."/>
            <person name="Martin-Jezequel V."/>
            <person name="Lopez P.J."/>
            <person name="Lucas S."/>
            <person name="Mangogna M."/>
            <person name="McGinnis K."/>
            <person name="Medlin L.K."/>
            <person name="Montsant A."/>
            <person name="Oudot-Le Secq M.P."/>
            <person name="Napoli C."/>
            <person name="Obornik M."/>
            <person name="Parker M.S."/>
            <person name="Petit J.L."/>
            <person name="Porcel B.M."/>
            <person name="Poulsen N."/>
            <person name="Robison M."/>
            <person name="Rychlewski L."/>
            <person name="Rynearson T.A."/>
            <person name="Schmutz J."/>
            <person name="Shapiro H."/>
            <person name="Siaut M."/>
            <person name="Stanley M."/>
            <person name="Sussman M.R."/>
            <person name="Taylor A.R."/>
            <person name="Vardi A."/>
            <person name="von Dassow P."/>
            <person name="Vyverman W."/>
            <person name="Willis A."/>
            <person name="Wyrwicz L.S."/>
            <person name="Rokhsar D.S."/>
            <person name="Weissenbach J."/>
            <person name="Armbrust E.V."/>
            <person name="Green B.R."/>
            <person name="Van de Peer Y."/>
            <person name="Grigoriev I.V."/>
        </authorList>
    </citation>
    <scope>NUCLEOTIDE SEQUENCE [LARGE SCALE GENOMIC DNA]</scope>
    <source>
        <strain evidence="2 3">CCMP1335</strain>
    </source>
</reference>
<evidence type="ECO:0000313" key="3">
    <source>
        <dbReference type="Proteomes" id="UP000001449"/>
    </source>
</evidence>
<feature type="compositionally biased region" description="Basic residues" evidence="1">
    <location>
        <begin position="55"/>
        <end position="65"/>
    </location>
</feature>
<dbReference type="EMBL" id="CM000649">
    <property type="protein sequence ID" value="EED88965.1"/>
    <property type="molecule type" value="Genomic_DNA"/>
</dbReference>
<dbReference type="eggNOG" id="ENOG502QZCV">
    <property type="taxonomic scope" value="Eukaryota"/>
</dbReference>
<dbReference type="Proteomes" id="UP000001449">
    <property type="component" value="Chromosome 14"/>
</dbReference>
<reference evidence="2 3" key="1">
    <citation type="journal article" date="2004" name="Science">
        <title>The genome of the diatom Thalassiosira pseudonana: ecology, evolution, and metabolism.</title>
        <authorList>
            <person name="Armbrust E.V."/>
            <person name="Berges J.A."/>
            <person name="Bowler C."/>
            <person name="Green B.R."/>
            <person name="Martinez D."/>
            <person name="Putnam N.H."/>
            <person name="Zhou S."/>
            <person name="Allen A.E."/>
            <person name="Apt K.E."/>
            <person name="Bechner M."/>
            <person name="Brzezinski M.A."/>
            <person name="Chaal B.K."/>
            <person name="Chiovitti A."/>
            <person name="Davis A.K."/>
            <person name="Demarest M.S."/>
            <person name="Detter J.C."/>
            <person name="Glavina T."/>
            <person name="Goodstein D."/>
            <person name="Hadi M.Z."/>
            <person name="Hellsten U."/>
            <person name="Hildebrand M."/>
            <person name="Jenkins B.D."/>
            <person name="Jurka J."/>
            <person name="Kapitonov V.V."/>
            <person name="Kroger N."/>
            <person name="Lau W.W."/>
            <person name="Lane T.W."/>
            <person name="Larimer F.W."/>
            <person name="Lippmeier J.C."/>
            <person name="Lucas S."/>
            <person name="Medina M."/>
            <person name="Montsant A."/>
            <person name="Obornik M."/>
            <person name="Parker M.S."/>
            <person name="Palenik B."/>
            <person name="Pazour G.J."/>
            <person name="Richardson P.M."/>
            <person name="Rynearson T.A."/>
            <person name="Saito M.A."/>
            <person name="Schwartz D.C."/>
            <person name="Thamatrakoln K."/>
            <person name="Valentin K."/>
            <person name="Vardi A."/>
            <person name="Wilkerson F.P."/>
            <person name="Rokhsar D.S."/>
        </authorList>
    </citation>
    <scope>NUCLEOTIDE SEQUENCE [LARGE SCALE GENOMIC DNA]</scope>
    <source>
        <strain evidence="2 3">CCMP1335</strain>
    </source>
</reference>
<dbReference type="KEGG" id="tps:THAPSDRAFT_24879"/>
<dbReference type="HOGENOM" id="CLU_1647171_0_0_1"/>